<dbReference type="EMBL" id="BMAW01048740">
    <property type="protein sequence ID" value="GFS67566.1"/>
    <property type="molecule type" value="Genomic_DNA"/>
</dbReference>
<protein>
    <submittedName>
        <fullName evidence="1">Uncharacterized protein</fullName>
    </submittedName>
</protein>
<gene>
    <name evidence="1" type="ORF">NPIL_235641</name>
</gene>
<accession>A0A8X6J005</accession>
<comment type="caution">
    <text evidence="1">The sequence shown here is derived from an EMBL/GenBank/DDBJ whole genome shotgun (WGS) entry which is preliminary data.</text>
</comment>
<keyword evidence="2" id="KW-1185">Reference proteome</keyword>
<dbReference type="AlphaFoldDB" id="A0A8X6J005"/>
<proteinExistence type="predicted"/>
<dbReference type="Proteomes" id="UP000887013">
    <property type="component" value="Unassembled WGS sequence"/>
</dbReference>
<reference evidence="1" key="1">
    <citation type="submission" date="2020-08" db="EMBL/GenBank/DDBJ databases">
        <title>Multicomponent nature underlies the extraordinary mechanical properties of spider dragline silk.</title>
        <authorList>
            <person name="Kono N."/>
            <person name="Nakamura H."/>
            <person name="Mori M."/>
            <person name="Yoshida Y."/>
            <person name="Ohtoshi R."/>
            <person name="Malay A.D."/>
            <person name="Moran D.A.P."/>
            <person name="Tomita M."/>
            <person name="Numata K."/>
            <person name="Arakawa K."/>
        </authorList>
    </citation>
    <scope>NUCLEOTIDE SEQUENCE</scope>
</reference>
<evidence type="ECO:0000313" key="1">
    <source>
        <dbReference type="EMBL" id="GFS67566.1"/>
    </source>
</evidence>
<name>A0A8X6J005_NEPPI</name>
<sequence>MKRKWIFMGNNLEKMERPSSLAQTEEEIAGSKRVILGILLEMMIALSFNPERGENGGGNIVALISVHRKGFMSMVISFYHENRKRNECLELAIKR</sequence>
<evidence type="ECO:0000313" key="2">
    <source>
        <dbReference type="Proteomes" id="UP000887013"/>
    </source>
</evidence>
<organism evidence="1 2">
    <name type="scientific">Nephila pilipes</name>
    <name type="common">Giant wood spider</name>
    <name type="synonym">Nephila maculata</name>
    <dbReference type="NCBI Taxonomy" id="299642"/>
    <lineage>
        <taxon>Eukaryota</taxon>
        <taxon>Metazoa</taxon>
        <taxon>Ecdysozoa</taxon>
        <taxon>Arthropoda</taxon>
        <taxon>Chelicerata</taxon>
        <taxon>Arachnida</taxon>
        <taxon>Araneae</taxon>
        <taxon>Araneomorphae</taxon>
        <taxon>Entelegynae</taxon>
        <taxon>Araneoidea</taxon>
        <taxon>Nephilidae</taxon>
        <taxon>Nephila</taxon>
    </lineage>
</organism>